<dbReference type="InterPro" id="IPR029045">
    <property type="entry name" value="ClpP/crotonase-like_dom_sf"/>
</dbReference>
<evidence type="ECO:0000256" key="3">
    <source>
        <dbReference type="SAM" id="MobiDB-lite"/>
    </source>
</evidence>
<dbReference type="GO" id="GO:0005739">
    <property type="term" value="C:mitochondrion"/>
    <property type="evidence" value="ECO:0007669"/>
    <property type="project" value="TreeGrafter"/>
</dbReference>
<evidence type="ECO:0000313" key="5">
    <source>
        <dbReference type="Proteomes" id="UP001296104"/>
    </source>
</evidence>
<accession>A0AAI8YWQ2</accession>
<evidence type="ECO:0000256" key="1">
    <source>
        <dbReference type="ARBA" id="ARBA00005254"/>
    </source>
</evidence>
<dbReference type="PANTHER" id="PTHR11941">
    <property type="entry name" value="ENOYL-COA HYDRATASE-RELATED"/>
    <property type="match status" value="1"/>
</dbReference>
<comment type="caution">
    <text evidence="4">The sequence shown here is derived from an EMBL/GenBank/DDBJ whole genome shotgun (WGS) entry which is preliminary data.</text>
</comment>
<name>A0AAI8YWQ2_9PEZI</name>
<dbReference type="Gene3D" id="3.90.226.10">
    <property type="entry name" value="2-enoyl-CoA Hydratase, Chain A, domain 1"/>
    <property type="match status" value="1"/>
</dbReference>
<dbReference type="InterPro" id="IPR001753">
    <property type="entry name" value="Enoyl-CoA_hydra/iso"/>
</dbReference>
<dbReference type="CDD" id="cd06558">
    <property type="entry name" value="crotonase-like"/>
    <property type="match status" value="1"/>
</dbReference>
<evidence type="ECO:0000313" key="4">
    <source>
        <dbReference type="EMBL" id="CAK3958198.1"/>
    </source>
</evidence>
<sequence length="366" mass="39524">MQRELARWSMRPSTRILTTRRGIRAAGAVGAKRGLASKGPSSSRAVTSGKPAVVWQVSQPLLRRAYSSLSSSSTSEPDGKQPGVFHQIQDIPSSSSSSSGGQHSSSSIATITISNPTKLNIVNTRILQDLCTVCEELSNYDDTSSSTSSPPLRCVILTGALPSHGKPPSFIAGADITEMKLLTSPAEAKTFITKIHAACTSLRRLPVPVIGRVDGFCLGAGLEILASCDLRIATQRSTFGMPEVAIGIPSVVEAALLPGLIGMGRTRRLLYLAERIDAREAERWGLVERVVETTEALDQGVEDWWRRIADMGTGAVRLQKRLMQRWENCHVDGGIAAGVEVFAEAFEDGGEEARRLMGERFLGRRR</sequence>
<feature type="region of interest" description="Disordered" evidence="3">
    <location>
        <begin position="68"/>
        <end position="107"/>
    </location>
</feature>
<dbReference type="SUPFAM" id="SSF52096">
    <property type="entry name" value="ClpP/crotonase"/>
    <property type="match status" value="1"/>
</dbReference>
<protein>
    <submittedName>
        <fullName evidence="4">Short-chain-enoyl- hydratase</fullName>
    </submittedName>
</protein>
<dbReference type="PANTHER" id="PTHR11941:SF171">
    <property type="entry name" value="SD19268P"/>
    <property type="match status" value="1"/>
</dbReference>
<dbReference type="EMBL" id="CAVMBE010000016">
    <property type="protein sequence ID" value="CAK3958198.1"/>
    <property type="molecule type" value="Genomic_DNA"/>
</dbReference>
<dbReference type="Proteomes" id="UP001296104">
    <property type="component" value="Unassembled WGS sequence"/>
</dbReference>
<comment type="similarity">
    <text evidence="1">Belongs to the enoyl-CoA hydratase/isomerase family.</text>
</comment>
<reference evidence="4" key="1">
    <citation type="submission" date="2023-11" db="EMBL/GenBank/DDBJ databases">
        <authorList>
            <person name="Alioto T."/>
            <person name="Alioto T."/>
            <person name="Gomez Garrido J."/>
        </authorList>
    </citation>
    <scope>NUCLEOTIDE SEQUENCE</scope>
</reference>
<proteinExistence type="inferred from homology"/>
<keyword evidence="5" id="KW-1185">Reference proteome</keyword>
<organism evidence="4 5">
    <name type="scientific">Lecanosticta acicola</name>
    <dbReference type="NCBI Taxonomy" id="111012"/>
    <lineage>
        <taxon>Eukaryota</taxon>
        <taxon>Fungi</taxon>
        <taxon>Dikarya</taxon>
        <taxon>Ascomycota</taxon>
        <taxon>Pezizomycotina</taxon>
        <taxon>Dothideomycetes</taxon>
        <taxon>Dothideomycetidae</taxon>
        <taxon>Mycosphaerellales</taxon>
        <taxon>Mycosphaerellaceae</taxon>
        <taxon>Lecanosticta</taxon>
    </lineage>
</organism>
<feature type="region of interest" description="Disordered" evidence="3">
    <location>
        <begin position="28"/>
        <end position="50"/>
    </location>
</feature>
<dbReference type="GO" id="GO:0006635">
    <property type="term" value="P:fatty acid beta-oxidation"/>
    <property type="evidence" value="ECO:0007669"/>
    <property type="project" value="TreeGrafter"/>
</dbReference>
<feature type="compositionally biased region" description="Low complexity" evidence="3">
    <location>
        <begin position="93"/>
        <end position="107"/>
    </location>
</feature>
<keyword evidence="2" id="KW-0843">Virulence</keyword>
<gene>
    <name evidence="4" type="ORF">LECACI_7A003385</name>
</gene>
<dbReference type="Pfam" id="PF00378">
    <property type="entry name" value="ECH_1"/>
    <property type="match status" value="1"/>
</dbReference>
<dbReference type="AlphaFoldDB" id="A0AAI8YWQ2"/>
<evidence type="ECO:0000256" key="2">
    <source>
        <dbReference type="ARBA" id="ARBA00023026"/>
    </source>
</evidence>